<dbReference type="AlphaFoldDB" id="A0A9W7M782"/>
<comment type="caution">
    <text evidence="1">The sequence shown here is derived from an EMBL/GenBank/DDBJ whole genome shotgun (WGS) entry which is preliminary data.</text>
</comment>
<dbReference type="EMBL" id="BSYR01000024">
    <property type="protein sequence ID" value="GMI90051.1"/>
    <property type="molecule type" value="Genomic_DNA"/>
</dbReference>
<keyword evidence="2" id="KW-1185">Reference proteome</keyword>
<proteinExistence type="predicted"/>
<evidence type="ECO:0000313" key="1">
    <source>
        <dbReference type="EMBL" id="GMI90051.1"/>
    </source>
</evidence>
<evidence type="ECO:0000313" key="2">
    <source>
        <dbReference type="Proteomes" id="UP001165190"/>
    </source>
</evidence>
<reference evidence="1" key="1">
    <citation type="submission" date="2023-05" db="EMBL/GenBank/DDBJ databases">
        <title>Genome and transcriptome analyses reveal genes involved in the formation of fine ridges on petal epidermal cells in Hibiscus trionum.</title>
        <authorList>
            <person name="Koshimizu S."/>
            <person name="Masuda S."/>
            <person name="Ishii T."/>
            <person name="Shirasu K."/>
            <person name="Hoshino A."/>
            <person name="Arita M."/>
        </authorList>
    </citation>
    <scope>NUCLEOTIDE SEQUENCE</scope>
    <source>
        <strain evidence="1">Hamamatsu line</strain>
    </source>
</reference>
<gene>
    <name evidence="1" type="ORF">HRI_002674400</name>
</gene>
<protein>
    <submittedName>
        <fullName evidence="1">Uncharacterized protein</fullName>
    </submittedName>
</protein>
<organism evidence="1 2">
    <name type="scientific">Hibiscus trionum</name>
    <name type="common">Flower of an hour</name>
    <dbReference type="NCBI Taxonomy" id="183268"/>
    <lineage>
        <taxon>Eukaryota</taxon>
        <taxon>Viridiplantae</taxon>
        <taxon>Streptophyta</taxon>
        <taxon>Embryophyta</taxon>
        <taxon>Tracheophyta</taxon>
        <taxon>Spermatophyta</taxon>
        <taxon>Magnoliopsida</taxon>
        <taxon>eudicotyledons</taxon>
        <taxon>Gunneridae</taxon>
        <taxon>Pentapetalae</taxon>
        <taxon>rosids</taxon>
        <taxon>malvids</taxon>
        <taxon>Malvales</taxon>
        <taxon>Malvaceae</taxon>
        <taxon>Malvoideae</taxon>
        <taxon>Hibiscus</taxon>
    </lineage>
</organism>
<accession>A0A9W7M782</accession>
<dbReference type="Proteomes" id="UP001165190">
    <property type="component" value="Unassembled WGS sequence"/>
</dbReference>
<sequence>MKLLSWNDRGLGRVAKRRQIHGVFGSNSINMASLQKSKLEEVPSTVVASLWPFDSFNCRFSPSIGASGCILTIWDPLCFVLESVEVSRHFVLLQGSSGT</sequence>
<name>A0A9W7M782_HIBTR</name>
<dbReference type="OrthoDB" id="692400at2759"/>